<evidence type="ECO:0000256" key="1">
    <source>
        <dbReference type="ARBA" id="ARBA00001964"/>
    </source>
</evidence>
<dbReference type="NCBIfam" id="NF006667">
    <property type="entry name" value="PRK09212.1"/>
    <property type="match status" value="1"/>
</dbReference>
<evidence type="ECO:0000256" key="3">
    <source>
        <dbReference type="ARBA" id="ARBA00023052"/>
    </source>
</evidence>
<dbReference type="SMART" id="SM00861">
    <property type="entry name" value="Transket_pyr"/>
    <property type="match status" value="1"/>
</dbReference>
<keyword evidence="3" id="KW-0786">Thiamine pyrophosphate</keyword>
<dbReference type="InterPro" id="IPR009014">
    <property type="entry name" value="Transketo_C/PFOR_II"/>
</dbReference>
<organism evidence="5 6">
    <name type="scientific">Tectimicrobiota bacterium</name>
    <dbReference type="NCBI Taxonomy" id="2528274"/>
    <lineage>
        <taxon>Bacteria</taxon>
        <taxon>Pseudomonadati</taxon>
        <taxon>Nitrospinota/Tectimicrobiota group</taxon>
        <taxon>Candidatus Tectimicrobiota</taxon>
    </lineage>
</organism>
<dbReference type="AlphaFoldDB" id="A0A932I309"/>
<dbReference type="FunFam" id="3.40.50.920:FF:000001">
    <property type="entry name" value="Pyruvate dehydrogenase E1 beta subunit"/>
    <property type="match status" value="1"/>
</dbReference>
<dbReference type="Gene3D" id="3.40.50.920">
    <property type="match status" value="1"/>
</dbReference>
<dbReference type="Pfam" id="PF02780">
    <property type="entry name" value="Transketolase_C"/>
    <property type="match status" value="1"/>
</dbReference>
<proteinExistence type="predicted"/>
<reference evidence="5" key="1">
    <citation type="submission" date="2020-07" db="EMBL/GenBank/DDBJ databases">
        <title>Huge and variable diversity of episymbiotic CPR bacteria and DPANN archaea in groundwater ecosystems.</title>
        <authorList>
            <person name="He C.Y."/>
            <person name="Keren R."/>
            <person name="Whittaker M."/>
            <person name="Farag I.F."/>
            <person name="Doudna J."/>
            <person name="Cate J.H.D."/>
            <person name="Banfield J.F."/>
        </authorList>
    </citation>
    <scope>NUCLEOTIDE SEQUENCE</scope>
    <source>
        <strain evidence="5">NC_groundwater_763_Ag_S-0.2um_68_21</strain>
    </source>
</reference>
<accession>A0A932I309</accession>
<protein>
    <submittedName>
        <fullName evidence="5">Alpha-ketoacid dehydrogenase subunit beta</fullName>
    </submittedName>
</protein>
<feature type="domain" description="Transketolase-like pyrimidine-binding" evidence="4">
    <location>
        <begin position="5"/>
        <end position="180"/>
    </location>
</feature>
<dbReference type="SUPFAM" id="SSF52518">
    <property type="entry name" value="Thiamin diphosphate-binding fold (THDP-binding)"/>
    <property type="match status" value="1"/>
</dbReference>
<gene>
    <name evidence="5" type="ORF">HYZ11_12440</name>
</gene>
<evidence type="ECO:0000313" key="6">
    <source>
        <dbReference type="Proteomes" id="UP000782312"/>
    </source>
</evidence>
<dbReference type="SUPFAM" id="SSF52922">
    <property type="entry name" value="TK C-terminal domain-like"/>
    <property type="match status" value="1"/>
</dbReference>
<dbReference type="PANTHER" id="PTHR43257:SF2">
    <property type="entry name" value="PYRUVATE DEHYDROGENASE E1 COMPONENT SUBUNIT BETA"/>
    <property type="match status" value="1"/>
</dbReference>
<dbReference type="Pfam" id="PF02779">
    <property type="entry name" value="Transket_pyr"/>
    <property type="match status" value="1"/>
</dbReference>
<dbReference type="InterPro" id="IPR005475">
    <property type="entry name" value="Transketolase-like_Pyr-bd"/>
</dbReference>
<dbReference type="GO" id="GO:0016491">
    <property type="term" value="F:oxidoreductase activity"/>
    <property type="evidence" value="ECO:0007669"/>
    <property type="project" value="UniProtKB-KW"/>
</dbReference>
<evidence type="ECO:0000259" key="4">
    <source>
        <dbReference type="SMART" id="SM00861"/>
    </source>
</evidence>
<keyword evidence="2" id="KW-0560">Oxidoreductase</keyword>
<dbReference type="PANTHER" id="PTHR43257">
    <property type="entry name" value="PYRUVATE DEHYDROGENASE E1 COMPONENT BETA SUBUNIT"/>
    <property type="match status" value="1"/>
</dbReference>
<name>A0A932I309_UNCTE</name>
<dbReference type="CDD" id="cd07036">
    <property type="entry name" value="TPP_PYR_E1-PDHc-beta_like"/>
    <property type="match status" value="1"/>
</dbReference>
<dbReference type="InterPro" id="IPR029061">
    <property type="entry name" value="THDP-binding"/>
</dbReference>
<evidence type="ECO:0000313" key="5">
    <source>
        <dbReference type="EMBL" id="MBI3128406.1"/>
    </source>
</evidence>
<comment type="caution">
    <text evidence="5">The sequence shown here is derived from an EMBL/GenBank/DDBJ whole genome shotgun (WGS) entry which is preliminary data.</text>
</comment>
<sequence>MMREITFSQALNEALMEEMGRDKTIFVAGEDVARFGGIFGVTAGLLKKFGPKRVKDTPISESAIAGLALGSALTGLRPVVEIQFMDFLCSCMDEVVNQIAKTRYMYGGAARVPLVIRTQGGGGFGAAAQHSQTLEAWFAHVPGLKVVMPGTPRDAKGLLKSAIREDNPVLFVEHKALYQAKGPVPEGDYTIPLGEAEVKRKGRDLTIVAYSLMLGRALAAAEKLAGEGIEAEVVDPRTLSPLDAEAIVESVRRTRRLLVVHEAPLTAGLGAEIAALAAERAFGALAAPPRRLACPDVPLPFAPVMEKFCIPSEESIAEAARGLCGERAARA</sequence>
<evidence type="ECO:0000256" key="2">
    <source>
        <dbReference type="ARBA" id="ARBA00023002"/>
    </source>
</evidence>
<comment type="cofactor">
    <cofactor evidence="1">
        <name>thiamine diphosphate</name>
        <dbReference type="ChEBI" id="CHEBI:58937"/>
    </cofactor>
</comment>
<dbReference type="Gene3D" id="3.40.50.970">
    <property type="match status" value="1"/>
</dbReference>
<dbReference type="EMBL" id="JACPUR010000030">
    <property type="protein sequence ID" value="MBI3128406.1"/>
    <property type="molecule type" value="Genomic_DNA"/>
</dbReference>
<dbReference type="InterPro" id="IPR033248">
    <property type="entry name" value="Transketolase_C"/>
</dbReference>
<dbReference type="FunFam" id="3.40.50.970:FF:000001">
    <property type="entry name" value="Pyruvate dehydrogenase E1 beta subunit"/>
    <property type="match status" value="1"/>
</dbReference>
<dbReference type="Proteomes" id="UP000782312">
    <property type="component" value="Unassembled WGS sequence"/>
</dbReference>